<reference evidence="1 2" key="2">
    <citation type="journal article" date="2022" name="Mol. Ecol. Resour.">
        <title>The genomes of chicory, endive, great burdock and yacon provide insights into Asteraceae paleo-polyploidization history and plant inulin production.</title>
        <authorList>
            <person name="Fan W."/>
            <person name="Wang S."/>
            <person name="Wang H."/>
            <person name="Wang A."/>
            <person name="Jiang F."/>
            <person name="Liu H."/>
            <person name="Zhao H."/>
            <person name="Xu D."/>
            <person name="Zhang Y."/>
        </authorList>
    </citation>
    <scope>NUCLEOTIDE SEQUENCE [LARGE SCALE GENOMIC DNA]</scope>
    <source>
        <strain evidence="2">cv. Punajuju</strain>
        <tissue evidence="1">Leaves</tissue>
    </source>
</reference>
<dbReference type="Proteomes" id="UP001055811">
    <property type="component" value="Linkage Group LG09"/>
</dbReference>
<proteinExistence type="predicted"/>
<gene>
    <name evidence="1" type="ORF">L2E82_47073</name>
</gene>
<accession>A0ACB8YVZ1</accession>
<keyword evidence="2" id="KW-1185">Reference proteome</keyword>
<evidence type="ECO:0000313" key="2">
    <source>
        <dbReference type="Proteomes" id="UP001055811"/>
    </source>
</evidence>
<protein>
    <submittedName>
        <fullName evidence="1">Uncharacterized protein</fullName>
    </submittedName>
</protein>
<evidence type="ECO:0000313" key="1">
    <source>
        <dbReference type="EMBL" id="KAI3689124.1"/>
    </source>
</evidence>
<reference evidence="2" key="1">
    <citation type="journal article" date="2022" name="Mol. Ecol. Resour.">
        <title>The genomes of chicory, endive, great burdock and yacon provide insights into Asteraceae palaeo-polyploidization history and plant inulin production.</title>
        <authorList>
            <person name="Fan W."/>
            <person name="Wang S."/>
            <person name="Wang H."/>
            <person name="Wang A."/>
            <person name="Jiang F."/>
            <person name="Liu H."/>
            <person name="Zhao H."/>
            <person name="Xu D."/>
            <person name="Zhang Y."/>
        </authorList>
    </citation>
    <scope>NUCLEOTIDE SEQUENCE [LARGE SCALE GENOMIC DNA]</scope>
    <source>
        <strain evidence="2">cv. Punajuju</strain>
    </source>
</reference>
<organism evidence="1 2">
    <name type="scientific">Cichorium intybus</name>
    <name type="common">Chicory</name>
    <dbReference type="NCBI Taxonomy" id="13427"/>
    <lineage>
        <taxon>Eukaryota</taxon>
        <taxon>Viridiplantae</taxon>
        <taxon>Streptophyta</taxon>
        <taxon>Embryophyta</taxon>
        <taxon>Tracheophyta</taxon>
        <taxon>Spermatophyta</taxon>
        <taxon>Magnoliopsida</taxon>
        <taxon>eudicotyledons</taxon>
        <taxon>Gunneridae</taxon>
        <taxon>Pentapetalae</taxon>
        <taxon>asterids</taxon>
        <taxon>campanulids</taxon>
        <taxon>Asterales</taxon>
        <taxon>Asteraceae</taxon>
        <taxon>Cichorioideae</taxon>
        <taxon>Cichorieae</taxon>
        <taxon>Cichoriinae</taxon>
        <taxon>Cichorium</taxon>
    </lineage>
</organism>
<sequence>MASIRRTLSPYQDRSHQNGGNVSPFSVNSPSHKLNSTSRFALGVRRFIGGEKHSLPRKGFRTWRRSIYSCLSFFLVGFLLGLAPFGEFEDVRSPDFSFEVNRPPILDVKEDIVVDKVELAVVKRENVKERFDYVARKQVIVVTPTYNRALQAYYLNRLGQVLRLVPPPVLWIVVEMDVASTETADILRGMGIMYRHLVCTKNLTNIKDRGVHQRNTALEHIEHHKLDGIVYFADDDNIYSLELFETLREISRFGTWPVAMLAQSKNKAVLEGPVCNGSQVIGWHTNEKSKRLRRFHVDMSGFAFNSTILWDPKRYKKPTSRSIRQLDTIKEGFQETTFIEQLVEDESQMEGTPFGCSKILNWHLHLEAHEVGYPKGWLLQNNLHLLLPIQ</sequence>
<comment type="caution">
    <text evidence="1">The sequence shown here is derived from an EMBL/GenBank/DDBJ whole genome shotgun (WGS) entry which is preliminary data.</text>
</comment>
<name>A0ACB8YVZ1_CICIN</name>
<dbReference type="EMBL" id="CM042017">
    <property type="protein sequence ID" value="KAI3689124.1"/>
    <property type="molecule type" value="Genomic_DNA"/>
</dbReference>